<keyword evidence="2" id="KW-1185">Reference proteome</keyword>
<reference evidence="3" key="1">
    <citation type="submission" date="2016-11" db="UniProtKB">
        <authorList>
            <consortium name="WormBaseParasite"/>
        </authorList>
    </citation>
    <scope>IDENTIFICATION</scope>
</reference>
<organism evidence="2 3">
    <name type="scientific">Caenorhabditis tropicalis</name>
    <dbReference type="NCBI Taxonomy" id="1561998"/>
    <lineage>
        <taxon>Eukaryota</taxon>
        <taxon>Metazoa</taxon>
        <taxon>Ecdysozoa</taxon>
        <taxon>Nematoda</taxon>
        <taxon>Chromadorea</taxon>
        <taxon>Rhabditida</taxon>
        <taxon>Rhabditina</taxon>
        <taxon>Rhabditomorpha</taxon>
        <taxon>Rhabditoidea</taxon>
        <taxon>Rhabditidae</taxon>
        <taxon>Peloderinae</taxon>
        <taxon>Caenorhabditis</taxon>
    </lineage>
</organism>
<dbReference type="Gene3D" id="2.170.270.10">
    <property type="entry name" value="SET domain"/>
    <property type="match status" value="1"/>
</dbReference>
<sequence length="158" mass="17700">MKWKCMDSCKKCSHSGCLNSEFTLGLSKKLSVKPSEIAGNGLDKSAEADDFIAEYICPIIKEVLVPSTRVTASASSTIQKKSYAFWKVAEGMVQIGIYTLTTIDPGTELFFNYAYNEFGINQFLLTAPKDRVPKLRRSRMERENVEETEEGPAKKIEN</sequence>
<dbReference type="AlphaFoldDB" id="A0A1I7U6X9"/>
<evidence type="ECO:0000313" key="2">
    <source>
        <dbReference type="Proteomes" id="UP000095282"/>
    </source>
</evidence>
<evidence type="ECO:0000313" key="3">
    <source>
        <dbReference type="WBParaSite" id="Csp11.Scaffold629.g15477.t1"/>
    </source>
</evidence>
<accession>A0A1I7U6X9</accession>
<proteinExistence type="predicted"/>
<dbReference type="InterPro" id="IPR046341">
    <property type="entry name" value="SET_dom_sf"/>
</dbReference>
<name>A0A1I7U6X9_9PELO</name>
<protein>
    <submittedName>
        <fullName evidence="3">SET domain-containing protein</fullName>
    </submittedName>
</protein>
<feature type="region of interest" description="Disordered" evidence="1">
    <location>
        <begin position="135"/>
        <end position="158"/>
    </location>
</feature>
<dbReference type="WBParaSite" id="Csp11.Scaffold629.g15477.t1">
    <property type="protein sequence ID" value="Csp11.Scaffold629.g15477.t1"/>
    <property type="gene ID" value="Csp11.Scaffold629.g15477"/>
</dbReference>
<dbReference type="Proteomes" id="UP000095282">
    <property type="component" value="Unplaced"/>
</dbReference>
<dbReference type="SUPFAM" id="SSF82199">
    <property type="entry name" value="SET domain"/>
    <property type="match status" value="1"/>
</dbReference>
<dbReference type="STRING" id="1561998.A0A1I7U6X9"/>
<evidence type="ECO:0000256" key="1">
    <source>
        <dbReference type="SAM" id="MobiDB-lite"/>
    </source>
</evidence>